<organism evidence="1 2">
    <name type="scientific">Rhipicephalus microplus</name>
    <name type="common">Cattle tick</name>
    <name type="synonym">Boophilus microplus</name>
    <dbReference type="NCBI Taxonomy" id="6941"/>
    <lineage>
        <taxon>Eukaryota</taxon>
        <taxon>Metazoa</taxon>
        <taxon>Ecdysozoa</taxon>
        <taxon>Arthropoda</taxon>
        <taxon>Chelicerata</taxon>
        <taxon>Arachnida</taxon>
        <taxon>Acari</taxon>
        <taxon>Parasitiformes</taxon>
        <taxon>Ixodida</taxon>
        <taxon>Ixodoidea</taxon>
        <taxon>Ixodidae</taxon>
        <taxon>Rhipicephalinae</taxon>
        <taxon>Rhipicephalus</taxon>
        <taxon>Boophilus</taxon>
    </lineage>
</organism>
<proteinExistence type="predicted"/>
<accession>A0A9J6EYA0</accession>
<protein>
    <submittedName>
        <fullName evidence="1">Uncharacterized protein</fullName>
    </submittedName>
</protein>
<dbReference type="AlphaFoldDB" id="A0A9J6EYA0"/>
<keyword evidence="2" id="KW-1185">Reference proteome</keyword>
<name>A0A9J6EYA0_RHIMP</name>
<sequence>MVITLCFRNRTAALADVTSTTGQSTLEEYWTLKNVFHYGVFDIGVQDHELSERDKILKEAFDLLKFCSDPMALYANAKVIKPGHYTGISISPGNRQLVSTYETNETISEKYCMIRQQFTTMPLGLALFDVECEDWARKCSVTSSPIAGKDRFTDILNYFKRVSKQDPASLPCKSTS</sequence>
<dbReference type="EMBL" id="JABSTU010000001">
    <property type="protein sequence ID" value="KAH8039402.1"/>
    <property type="molecule type" value="Genomic_DNA"/>
</dbReference>
<gene>
    <name evidence="1" type="ORF">HPB51_006422</name>
</gene>
<reference evidence="1" key="2">
    <citation type="submission" date="2021-09" db="EMBL/GenBank/DDBJ databases">
        <authorList>
            <person name="Jia N."/>
            <person name="Wang J."/>
            <person name="Shi W."/>
            <person name="Du L."/>
            <person name="Sun Y."/>
            <person name="Zhan W."/>
            <person name="Jiang J."/>
            <person name="Wang Q."/>
            <person name="Zhang B."/>
            <person name="Ji P."/>
            <person name="Sakyi L.B."/>
            <person name="Cui X."/>
            <person name="Yuan T."/>
            <person name="Jiang B."/>
            <person name="Yang W."/>
            <person name="Lam T.T.-Y."/>
            <person name="Chang Q."/>
            <person name="Ding S."/>
            <person name="Wang X."/>
            <person name="Zhu J."/>
            <person name="Ruan X."/>
            <person name="Zhao L."/>
            <person name="Wei J."/>
            <person name="Que T."/>
            <person name="Du C."/>
            <person name="Cheng J."/>
            <person name="Dai P."/>
            <person name="Han X."/>
            <person name="Huang E."/>
            <person name="Gao Y."/>
            <person name="Liu J."/>
            <person name="Shao H."/>
            <person name="Ye R."/>
            <person name="Li L."/>
            <person name="Wei W."/>
            <person name="Wang X."/>
            <person name="Wang C."/>
            <person name="Huo Q."/>
            <person name="Li W."/>
            <person name="Guo W."/>
            <person name="Chen H."/>
            <person name="Chen S."/>
            <person name="Zhou L."/>
            <person name="Zhou L."/>
            <person name="Ni X."/>
            <person name="Tian J."/>
            <person name="Zhou Y."/>
            <person name="Sheng Y."/>
            <person name="Liu T."/>
            <person name="Pan Y."/>
            <person name="Xia L."/>
            <person name="Li J."/>
            <person name="Zhao F."/>
            <person name="Cao W."/>
        </authorList>
    </citation>
    <scope>NUCLEOTIDE SEQUENCE</scope>
    <source>
        <strain evidence="1">Rmic-2018</strain>
        <tissue evidence="1">Larvae</tissue>
    </source>
</reference>
<comment type="caution">
    <text evidence="1">The sequence shown here is derived from an EMBL/GenBank/DDBJ whole genome shotgun (WGS) entry which is preliminary data.</text>
</comment>
<dbReference type="Proteomes" id="UP000821866">
    <property type="component" value="Chromosome 1"/>
</dbReference>
<evidence type="ECO:0000313" key="1">
    <source>
        <dbReference type="EMBL" id="KAH8039402.1"/>
    </source>
</evidence>
<evidence type="ECO:0000313" key="2">
    <source>
        <dbReference type="Proteomes" id="UP000821866"/>
    </source>
</evidence>
<reference evidence="1" key="1">
    <citation type="journal article" date="2020" name="Cell">
        <title>Large-Scale Comparative Analyses of Tick Genomes Elucidate Their Genetic Diversity and Vector Capacities.</title>
        <authorList>
            <consortium name="Tick Genome and Microbiome Consortium (TIGMIC)"/>
            <person name="Jia N."/>
            <person name="Wang J."/>
            <person name="Shi W."/>
            <person name="Du L."/>
            <person name="Sun Y."/>
            <person name="Zhan W."/>
            <person name="Jiang J.F."/>
            <person name="Wang Q."/>
            <person name="Zhang B."/>
            <person name="Ji P."/>
            <person name="Bell-Sakyi L."/>
            <person name="Cui X.M."/>
            <person name="Yuan T.T."/>
            <person name="Jiang B.G."/>
            <person name="Yang W.F."/>
            <person name="Lam T.T."/>
            <person name="Chang Q.C."/>
            <person name="Ding S.J."/>
            <person name="Wang X.J."/>
            <person name="Zhu J.G."/>
            <person name="Ruan X.D."/>
            <person name="Zhao L."/>
            <person name="Wei J.T."/>
            <person name="Ye R.Z."/>
            <person name="Que T.C."/>
            <person name="Du C.H."/>
            <person name="Zhou Y.H."/>
            <person name="Cheng J.X."/>
            <person name="Dai P.F."/>
            <person name="Guo W.B."/>
            <person name="Han X.H."/>
            <person name="Huang E.J."/>
            <person name="Li L.F."/>
            <person name="Wei W."/>
            <person name="Gao Y.C."/>
            <person name="Liu J.Z."/>
            <person name="Shao H.Z."/>
            <person name="Wang X."/>
            <person name="Wang C.C."/>
            <person name="Yang T.C."/>
            <person name="Huo Q.B."/>
            <person name="Li W."/>
            <person name="Chen H.Y."/>
            <person name="Chen S.E."/>
            <person name="Zhou L.G."/>
            <person name="Ni X.B."/>
            <person name="Tian J.H."/>
            <person name="Sheng Y."/>
            <person name="Liu T."/>
            <person name="Pan Y.S."/>
            <person name="Xia L.Y."/>
            <person name="Li J."/>
            <person name="Zhao F."/>
            <person name="Cao W.C."/>
        </authorList>
    </citation>
    <scope>NUCLEOTIDE SEQUENCE</scope>
    <source>
        <strain evidence="1">Rmic-2018</strain>
    </source>
</reference>